<protein>
    <submittedName>
        <fullName evidence="4">GNAT family N-acetyltransferase</fullName>
    </submittedName>
</protein>
<dbReference type="Pfam" id="PF00583">
    <property type="entry name" value="Acetyltransf_1"/>
    <property type="match status" value="1"/>
</dbReference>
<dbReference type="InterPro" id="IPR000182">
    <property type="entry name" value="GNAT_dom"/>
</dbReference>
<dbReference type="PROSITE" id="PS51186">
    <property type="entry name" value="GNAT"/>
    <property type="match status" value="1"/>
</dbReference>
<evidence type="ECO:0000259" key="3">
    <source>
        <dbReference type="PROSITE" id="PS51186"/>
    </source>
</evidence>
<evidence type="ECO:0000313" key="4">
    <source>
        <dbReference type="EMBL" id="MBA8680461.1"/>
    </source>
</evidence>
<gene>
    <name evidence="4" type="ORF">H4O11_01380</name>
</gene>
<evidence type="ECO:0000256" key="1">
    <source>
        <dbReference type="ARBA" id="ARBA00022679"/>
    </source>
</evidence>
<accession>A0A7W3FJM7</accession>
<dbReference type="AlphaFoldDB" id="A0A7W3FJM7"/>
<reference evidence="4 5" key="1">
    <citation type="submission" date="2020-08" db="EMBL/GenBank/DDBJ databases">
        <title>Stenotrophomonas tumulicola JCM 30961.</title>
        <authorList>
            <person name="Deng Y."/>
        </authorList>
    </citation>
    <scope>NUCLEOTIDE SEQUENCE [LARGE SCALE GENOMIC DNA]</scope>
    <source>
        <strain evidence="4 5">JCM 30961</strain>
    </source>
</reference>
<keyword evidence="2" id="KW-0012">Acyltransferase</keyword>
<proteinExistence type="predicted"/>
<dbReference type="PANTHER" id="PTHR43877">
    <property type="entry name" value="AMINOALKYLPHOSPHONATE N-ACETYLTRANSFERASE-RELATED-RELATED"/>
    <property type="match status" value="1"/>
</dbReference>
<keyword evidence="1 4" id="KW-0808">Transferase</keyword>
<dbReference type="RefSeq" id="WP_182337650.1">
    <property type="nucleotide sequence ID" value="NZ_JACGXS010000001.1"/>
</dbReference>
<dbReference type="Gene3D" id="3.40.630.30">
    <property type="match status" value="1"/>
</dbReference>
<evidence type="ECO:0000256" key="2">
    <source>
        <dbReference type="ARBA" id="ARBA00023315"/>
    </source>
</evidence>
<feature type="domain" description="N-acetyltransferase" evidence="3">
    <location>
        <begin position="4"/>
        <end position="143"/>
    </location>
</feature>
<dbReference type="Proteomes" id="UP000547058">
    <property type="component" value="Unassembled WGS sequence"/>
</dbReference>
<comment type="caution">
    <text evidence="4">The sequence shown here is derived from an EMBL/GenBank/DDBJ whole genome shotgun (WGS) entry which is preliminary data.</text>
</comment>
<dbReference type="CDD" id="cd04301">
    <property type="entry name" value="NAT_SF"/>
    <property type="match status" value="1"/>
</dbReference>
<dbReference type="SUPFAM" id="SSF55729">
    <property type="entry name" value="Acyl-CoA N-acyltransferases (Nat)"/>
    <property type="match status" value="1"/>
</dbReference>
<sequence>MGIIYLRHIDSDQDYQACFTVMRELRPHLADADAFTAQARRQAGQGYRLLAAWQGNEVKGLAGYRIQENLLYGRFLYVDDLVSTLDARSHGLGGQLIDAVREEAQRQGCAHFVLDTALGNPLGQRFYFRQGLLARGMHFCQPL</sequence>
<dbReference type="PANTHER" id="PTHR43877:SF2">
    <property type="entry name" value="AMINOALKYLPHOSPHONATE N-ACETYLTRANSFERASE-RELATED"/>
    <property type="match status" value="1"/>
</dbReference>
<organism evidence="4 5">
    <name type="scientific">Stenotrophomonas tumulicola</name>
    <dbReference type="NCBI Taxonomy" id="1685415"/>
    <lineage>
        <taxon>Bacteria</taxon>
        <taxon>Pseudomonadati</taxon>
        <taxon>Pseudomonadota</taxon>
        <taxon>Gammaproteobacteria</taxon>
        <taxon>Lysobacterales</taxon>
        <taxon>Lysobacteraceae</taxon>
        <taxon>Stenotrophomonas</taxon>
    </lineage>
</organism>
<keyword evidence="5" id="KW-1185">Reference proteome</keyword>
<dbReference type="EMBL" id="JACGXS010000001">
    <property type="protein sequence ID" value="MBA8680461.1"/>
    <property type="molecule type" value="Genomic_DNA"/>
</dbReference>
<dbReference type="GO" id="GO:0016747">
    <property type="term" value="F:acyltransferase activity, transferring groups other than amino-acyl groups"/>
    <property type="evidence" value="ECO:0007669"/>
    <property type="project" value="InterPro"/>
</dbReference>
<name>A0A7W3FJM7_9GAMM</name>
<evidence type="ECO:0000313" key="5">
    <source>
        <dbReference type="Proteomes" id="UP000547058"/>
    </source>
</evidence>
<dbReference type="InterPro" id="IPR050832">
    <property type="entry name" value="Bact_Acetyltransf"/>
</dbReference>
<dbReference type="InterPro" id="IPR016181">
    <property type="entry name" value="Acyl_CoA_acyltransferase"/>
</dbReference>